<sequence length="162" mass="19225">MPVRKGDRIYIPPRNRRDPVVTIKWTDWFREYSANYVIVVAKNQTQRNEDIQLFIAEEWYNDEHLTAIDARGLPPPGGWLLFVTDRFQYGQSSREGERRFLVYHDKENRSPYQHMFVESAQRYMLERMNNMMQQVIPGFLESLAGSGTDILRTQYGDPLNDF</sequence>
<keyword evidence="2" id="KW-1185">Reference proteome</keyword>
<organism evidence="1 2">
    <name type="scientific">Calocera viscosa (strain TUFC12733)</name>
    <dbReference type="NCBI Taxonomy" id="1330018"/>
    <lineage>
        <taxon>Eukaryota</taxon>
        <taxon>Fungi</taxon>
        <taxon>Dikarya</taxon>
        <taxon>Basidiomycota</taxon>
        <taxon>Agaricomycotina</taxon>
        <taxon>Dacrymycetes</taxon>
        <taxon>Dacrymycetales</taxon>
        <taxon>Dacrymycetaceae</taxon>
        <taxon>Calocera</taxon>
    </lineage>
</organism>
<dbReference type="OrthoDB" id="3334523at2759"/>
<dbReference type="Proteomes" id="UP000076738">
    <property type="component" value="Unassembled WGS sequence"/>
</dbReference>
<dbReference type="EMBL" id="KV417371">
    <property type="protein sequence ID" value="KZO89690.1"/>
    <property type="molecule type" value="Genomic_DNA"/>
</dbReference>
<protein>
    <submittedName>
        <fullName evidence="1">Uncharacterized protein</fullName>
    </submittedName>
</protein>
<evidence type="ECO:0000313" key="1">
    <source>
        <dbReference type="EMBL" id="KZO89690.1"/>
    </source>
</evidence>
<gene>
    <name evidence="1" type="ORF">CALVIDRAFT_531929</name>
</gene>
<proteinExistence type="predicted"/>
<reference evidence="1 2" key="1">
    <citation type="journal article" date="2016" name="Mol. Biol. Evol.">
        <title>Comparative Genomics of Early-Diverging Mushroom-Forming Fungi Provides Insights into the Origins of Lignocellulose Decay Capabilities.</title>
        <authorList>
            <person name="Nagy L.G."/>
            <person name="Riley R."/>
            <person name="Tritt A."/>
            <person name="Adam C."/>
            <person name="Daum C."/>
            <person name="Floudas D."/>
            <person name="Sun H."/>
            <person name="Yadav J.S."/>
            <person name="Pangilinan J."/>
            <person name="Larsson K.H."/>
            <person name="Matsuura K."/>
            <person name="Barry K."/>
            <person name="Labutti K."/>
            <person name="Kuo R."/>
            <person name="Ohm R.A."/>
            <person name="Bhattacharya S.S."/>
            <person name="Shirouzu T."/>
            <person name="Yoshinaga Y."/>
            <person name="Martin F.M."/>
            <person name="Grigoriev I.V."/>
            <person name="Hibbett D.S."/>
        </authorList>
    </citation>
    <scope>NUCLEOTIDE SEQUENCE [LARGE SCALE GENOMIC DNA]</scope>
    <source>
        <strain evidence="1 2">TUFC12733</strain>
    </source>
</reference>
<accession>A0A167FNU3</accession>
<dbReference type="AlphaFoldDB" id="A0A167FNU3"/>
<evidence type="ECO:0000313" key="2">
    <source>
        <dbReference type="Proteomes" id="UP000076738"/>
    </source>
</evidence>
<name>A0A167FNU3_CALVF</name>